<feature type="transmembrane region" description="Helical" evidence="4">
    <location>
        <begin position="50"/>
        <end position="69"/>
    </location>
</feature>
<dbReference type="Pfam" id="PF07690">
    <property type="entry name" value="MFS_1"/>
    <property type="match status" value="1"/>
</dbReference>
<dbReference type="EMBL" id="BTFW01000001">
    <property type="protein sequence ID" value="GMM60580.1"/>
    <property type="molecule type" value="Genomic_DNA"/>
</dbReference>
<dbReference type="SUPFAM" id="SSF103473">
    <property type="entry name" value="MFS general substrate transporter"/>
    <property type="match status" value="1"/>
</dbReference>
<evidence type="ECO:0000313" key="6">
    <source>
        <dbReference type="EMBL" id="GMM60580.1"/>
    </source>
</evidence>
<evidence type="ECO:0000313" key="7">
    <source>
        <dbReference type="Proteomes" id="UP001187221"/>
    </source>
</evidence>
<feature type="transmembrane region" description="Helical" evidence="4">
    <location>
        <begin position="312"/>
        <end position="330"/>
    </location>
</feature>
<comment type="caution">
    <text evidence="6">The sequence shown here is derived from an EMBL/GenBank/DDBJ whole genome shotgun (WGS) entry which is preliminary data.</text>
</comment>
<gene>
    <name evidence="6" type="ORF">NUTIK01_13570</name>
</gene>
<proteinExistence type="predicted"/>
<name>A0ABQ6P5S6_9SPHN</name>
<organism evidence="6 7">
    <name type="scientific">Novosphingobium pituita</name>
    <dbReference type="NCBI Taxonomy" id="3056842"/>
    <lineage>
        <taxon>Bacteria</taxon>
        <taxon>Pseudomonadati</taxon>
        <taxon>Pseudomonadota</taxon>
        <taxon>Alphaproteobacteria</taxon>
        <taxon>Sphingomonadales</taxon>
        <taxon>Sphingomonadaceae</taxon>
        <taxon>Novosphingobium</taxon>
    </lineage>
</organism>
<feature type="transmembrane region" description="Helical" evidence="4">
    <location>
        <begin position="373"/>
        <end position="396"/>
    </location>
</feature>
<evidence type="ECO:0000256" key="4">
    <source>
        <dbReference type="SAM" id="Phobius"/>
    </source>
</evidence>
<feature type="transmembrane region" description="Helical" evidence="4">
    <location>
        <begin position="107"/>
        <end position="127"/>
    </location>
</feature>
<feature type="transmembrane region" description="Helical" evidence="4">
    <location>
        <begin position="288"/>
        <end position="306"/>
    </location>
</feature>
<dbReference type="PANTHER" id="PTHR11360:SF308">
    <property type="entry name" value="BLL3089 PROTEIN"/>
    <property type="match status" value="1"/>
</dbReference>
<evidence type="ECO:0000256" key="2">
    <source>
        <dbReference type="ARBA" id="ARBA00022989"/>
    </source>
</evidence>
<feature type="transmembrane region" description="Helical" evidence="4">
    <location>
        <begin position="139"/>
        <end position="167"/>
    </location>
</feature>
<dbReference type="RefSeq" id="WP_317974367.1">
    <property type="nucleotide sequence ID" value="NZ_BTFW01000001.1"/>
</dbReference>
<feature type="transmembrane region" description="Helical" evidence="4">
    <location>
        <begin position="342"/>
        <end position="361"/>
    </location>
</feature>
<keyword evidence="1 4" id="KW-0812">Transmembrane</keyword>
<feature type="transmembrane region" description="Helical" evidence="4">
    <location>
        <begin position="12"/>
        <end position="38"/>
    </location>
</feature>
<keyword evidence="7" id="KW-1185">Reference proteome</keyword>
<evidence type="ECO:0000259" key="5">
    <source>
        <dbReference type="PROSITE" id="PS50850"/>
    </source>
</evidence>
<protein>
    <submittedName>
        <fullName evidence="6">MFS transporter</fullName>
    </submittedName>
</protein>
<keyword evidence="3 4" id="KW-0472">Membrane</keyword>
<feature type="transmembrane region" description="Helical" evidence="4">
    <location>
        <begin position="222"/>
        <end position="241"/>
    </location>
</feature>
<evidence type="ECO:0000256" key="1">
    <source>
        <dbReference type="ARBA" id="ARBA00022692"/>
    </source>
</evidence>
<feature type="domain" description="Major facilitator superfamily (MFS) profile" evidence="5">
    <location>
        <begin position="11"/>
        <end position="402"/>
    </location>
</feature>
<dbReference type="PROSITE" id="PS50850">
    <property type="entry name" value="MFS"/>
    <property type="match status" value="1"/>
</dbReference>
<evidence type="ECO:0000256" key="3">
    <source>
        <dbReference type="ARBA" id="ARBA00023136"/>
    </source>
</evidence>
<feature type="transmembrane region" description="Helical" evidence="4">
    <location>
        <begin position="81"/>
        <end position="101"/>
    </location>
</feature>
<sequence length="421" mass="43475">MSSSPASRLAAIHVAIAATIANTLCMTAAISATIGVFLVPIATEFGWPRAAVSGVLGLISVISAIAYPLAGRAMDRFGSRWILLAGNIGLAAGIVLVSRSSASIADFYWRFAVAGLFGTMAATGMVSKIVSDWFDARRGLMLGITAGVGNGVGATIMPVLAGVLLTFYGWRTAYLVIGLVVLLAAPFIAFWLREAPTPTQAKDRKAGPVAGLSLAEAVRTRAFWLMLVAIAAGAGGMTAMFTHVVPLLTGHGVSLAEATGVVVTFALVTAGWQVVTGALLDRWRTPRLILPMYASAIAGMLMLQFLTGSVAILGAGVLLGIGMGAEYGALSYFVSRYFGLRHFGAIVGVFYAVVAFIQGVAPALMDVSFDHSGTYAIATLAIVGALVLGMVLLALLPHPDRMEPVQTATDSPSGGALALSL</sequence>
<feature type="transmembrane region" description="Helical" evidence="4">
    <location>
        <begin position="261"/>
        <end position="281"/>
    </location>
</feature>
<dbReference type="Gene3D" id="1.20.1250.20">
    <property type="entry name" value="MFS general substrate transporter like domains"/>
    <property type="match status" value="1"/>
</dbReference>
<keyword evidence="2 4" id="KW-1133">Transmembrane helix</keyword>
<dbReference type="PANTHER" id="PTHR11360">
    <property type="entry name" value="MONOCARBOXYLATE TRANSPORTER"/>
    <property type="match status" value="1"/>
</dbReference>
<dbReference type="Proteomes" id="UP001187221">
    <property type="component" value="Unassembled WGS sequence"/>
</dbReference>
<reference evidence="6 7" key="1">
    <citation type="submission" date="2023-06" db="EMBL/GenBank/DDBJ databases">
        <title>Draft genome sequence of Novosphingobium sp. strain IK01.</title>
        <authorList>
            <person name="Hatamoto M."/>
            <person name="Ikarashi T."/>
            <person name="Yamaguchi T."/>
        </authorList>
    </citation>
    <scope>NUCLEOTIDE SEQUENCE [LARGE SCALE GENOMIC DNA]</scope>
    <source>
        <strain evidence="6 7">IK01</strain>
    </source>
</reference>
<dbReference type="InterPro" id="IPR036259">
    <property type="entry name" value="MFS_trans_sf"/>
</dbReference>
<feature type="transmembrane region" description="Helical" evidence="4">
    <location>
        <begin position="173"/>
        <end position="192"/>
    </location>
</feature>
<dbReference type="InterPro" id="IPR020846">
    <property type="entry name" value="MFS_dom"/>
</dbReference>
<dbReference type="InterPro" id="IPR050327">
    <property type="entry name" value="Proton-linked_MCT"/>
</dbReference>
<dbReference type="InterPro" id="IPR011701">
    <property type="entry name" value="MFS"/>
</dbReference>
<accession>A0ABQ6P5S6</accession>